<dbReference type="AlphaFoldDB" id="A0A164NUM9"/>
<evidence type="ECO:0000313" key="2">
    <source>
        <dbReference type="EMBL" id="KZS06256.1"/>
    </source>
</evidence>
<dbReference type="EMBL" id="LRGB01002804">
    <property type="protein sequence ID" value="KZS06256.1"/>
    <property type="molecule type" value="Genomic_DNA"/>
</dbReference>
<name>A0A164NUM9_9CRUS</name>
<dbReference type="Proteomes" id="UP000076858">
    <property type="component" value="Unassembled WGS sequence"/>
</dbReference>
<gene>
    <name evidence="2" type="ORF">APZ42_030343</name>
</gene>
<feature type="region of interest" description="Disordered" evidence="1">
    <location>
        <begin position="102"/>
        <end position="145"/>
    </location>
</feature>
<keyword evidence="3" id="KW-1185">Reference proteome</keyword>
<accession>A0A164NUM9</accession>
<comment type="caution">
    <text evidence="2">The sequence shown here is derived from an EMBL/GenBank/DDBJ whole genome shotgun (WGS) entry which is preliminary data.</text>
</comment>
<organism evidence="2 3">
    <name type="scientific">Daphnia magna</name>
    <dbReference type="NCBI Taxonomy" id="35525"/>
    <lineage>
        <taxon>Eukaryota</taxon>
        <taxon>Metazoa</taxon>
        <taxon>Ecdysozoa</taxon>
        <taxon>Arthropoda</taxon>
        <taxon>Crustacea</taxon>
        <taxon>Branchiopoda</taxon>
        <taxon>Diplostraca</taxon>
        <taxon>Cladocera</taxon>
        <taxon>Anomopoda</taxon>
        <taxon>Daphniidae</taxon>
        <taxon>Daphnia</taxon>
    </lineage>
</organism>
<proteinExistence type="predicted"/>
<protein>
    <submittedName>
        <fullName evidence="2">Uncharacterized protein</fullName>
    </submittedName>
</protein>
<evidence type="ECO:0000256" key="1">
    <source>
        <dbReference type="SAM" id="MobiDB-lite"/>
    </source>
</evidence>
<evidence type="ECO:0000313" key="3">
    <source>
        <dbReference type="Proteomes" id="UP000076858"/>
    </source>
</evidence>
<reference evidence="2 3" key="1">
    <citation type="submission" date="2016-03" db="EMBL/GenBank/DDBJ databases">
        <title>EvidentialGene: Evidence-directed Construction of Genes on Genomes.</title>
        <authorList>
            <person name="Gilbert D.G."/>
            <person name="Choi J.-H."/>
            <person name="Mockaitis K."/>
            <person name="Colbourne J."/>
            <person name="Pfrender M."/>
        </authorList>
    </citation>
    <scope>NUCLEOTIDE SEQUENCE [LARGE SCALE GENOMIC DNA]</scope>
    <source>
        <strain evidence="2 3">Xinb3</strain>
        <tissue evidence="2">Complete organism</tissue>
    </source>
</reference>
<sequence>MPILNDYASDKLDNQHLLCLRLQMSHYAFTTKWIPGKLNIEADALSRSLVSHGSVTDELEEGPSAFTARTAVVGIMTGSAETAIELALKKVKRAVASDPVKLADGPSPLLGRPSSFRHRRGRRHDCIGRPRSHPKGTSPRDHSNLMRDVSRSVEDASTCSTLGIFATHGRGYRQACSLRNMSGRGGRQTVVVGRVMRDNQKLA</sequence>